<proteinExistence type="predicted"/>
<dbReference type="InterPro" id="IPR015943">
    <property type="entry name" value="WD40/YVTN_repeat-like_dom_sf"/>
</dbReference>
<gene>
    <name evidence="7" type="ORF">JVT61DRAFT_827</name>
</gene>
<feature type="repeat" description="WD" evidence="3">
    <location>
        <begin position="269"/>
        <end position="310"/>
    </location>
</feature>
<dbReference type="PANTHER" id="PTHR19848">
    <property type="entry name" value="WD40 REPEAT PROTEIN"/>
    <property type="match status" value="1"/>
</dbReference>
<feature type="repeat" description="WD" evidence="3">
    <location>
        <begin position="227"/>
        <end position="268"/>
    </location>
</feature>
<dbReference type="PROSITE" id="PS00678">
    <property type="entry name" value="WD_REPEATS_1"/>
    <property type="match status" value="3"/>
</dbReference>
<dbReference type="InterPro" id="IPR011009">
    <property type="entry name" value="Kinase-like_dom_sf"/>
</dbReference>
<dbReference type="CDD" id="cd00200">
    <property type="entry name" value="WD40"/>
    <property type="match status" value="1"/>
</dbReference>
<protein>
    <submittedName>
        <fullName evidence="7">WD40-repeat-containing domain protein</fullName>
    </submittedName>
</protein>
<feature type="repeat" description="WD" evidence="3">
    <location>
        <begin position="62"/>
        <end position="103"/>
    </location>
</feature>
<feature type="region of interest" description="Disordered" evidence="4">
    <location>
        <begin position="309"/>
        <end position="328"/>
    </location>
</feature>
<reference evidence="7" key="1">
    <citation type="submission" date="2021-03" db="EMBL/GenBank/DDBJ databases">
        <title>Evolutionary innovations through gain and loss of genes in the ectomycorrhizal Boletales.</title>
        <authorList>
            <person name="Wu G."/>
            <person name="Miyauchi S."/>
            <person name="Morin E."/>
            <person name="Yang Z.-L."/>
            <person name="Xu J."/>
            <person name="Martin F.M."/>
        </authorList>
    </citation>
    <scope>NUCLEOTIDE SEQUENCE</scope>
    <source>
        <strain evidence="7">BR01</strain>
    </source>
</reference>
<dbReference type="PANTHER" id="PTHR19848:SF8">
    <property type="entry name" value="F-BOX AND WD REPEAT DOMAIN CONTAINING 7"/>
    <property type="match status" value="1"/>
</dbReference>
<dbReference type="Gene3D" id="1.10.510.10">
    <property type="entry name" value="Transferase(Phosphotransferase) domain 1"/>
    <property type="match status" value="1"/>
</dbReference>
<name>A0A8I2Z402_9AGAM</name>
<dbReference type="PROSITE" id="PS50294">
    <property type="entry name" value="WD_REPEATS_REGION"/>
    <property type="match status" value="4"/>
</dbReference>
<keyword evidence="5" id="KW-0812">Transmembrane</keyword>
<feature type="compositionally biased region" description="Polar residues" evidence="4">
    <location>
        <begin position="311"/>
        <end position="325"/>
    </location>
</feature>
<evidence type="ECO:0000256" key="5">
    <source>
        <dbReference type="SAM" id="Phobius"/>
    </source>
</evidence>
<keyword evidence="5" id="KW-1133">Transmembrane helix</keyword>
<feature type="domain" description="Protein kinase" evidence="6">
    <location>
        <begin position="386"/>
        <end position="520"/>
    </location>
</feature>
<dbReference type="Proteomes" id="UP000683000">
    <property type="component" value="Unassembled WGS sequence"/>
</dbReference>
<dbReference type="InterPro" id="IPR020472">
    <property type="entry name" value="WD40_PAC1"/>
</dbReference>
<dbReference type="InterPro" id="IPR000719">
    <property type="entry name" value="Prot_kinase_dom"/>
</dbReference>
<evidence type="ECO:0000256" key="2">
    <source>
        <dbReference type="ARBA" id="ARBA00022737"/>
    </source>
</evidence>
<dbReference type="PRINTS" id="PR00320">
    <property type="entry name" value="GPROTEINBRPT"/>
</dbReference>
<evidence type="ECO:0000256" key="1">
    <source>
        <dbReference type="ARBA" id="ARBA00022574"/>
    </source>
</evidence>
<dbReference type="SUPFAM" id="SSF56112">
    <property type="entry name" value="Protein kinase-like (PK-like)"/>
    <property type="match status" value="1"/>
</dbReference>
<feature type="compositionally biased region" description="Low complexity" evidence="4">
    <location>
        <begin position="363"/>
        <end position="377"/>
    </location>
</feature>
<dbReference type="GO" id="GO:0005524">
    <property type="term" value="F:ATP binding"/>
    <property type="evidence" value="ECO:0007669"/>
    <property type="project" value="InterPro"/>
</dbReference>
<keyword evidence="8" id="KW-1185">Reference proteome</keyword>
<feature type="region of interest" description="Disordered" evidence="4">
    <location>
        <begin position="359"/>
        <end position="380"/>
    </location>
</feature>
<dbReference type="EMBL" id="JAGFBS010000001">
    <property type="protein sequence ID" value="KAG6382177.1"/>
    <property type="molecule type" value="Genomic_DNA"/>
</dbReference>
<dbReference type="Pfam" id="PF00400">
    <property type="entry name" value="WD40"/>
    <property type="match status" value="6"/>
</dbReference>
<dbReference type="InterPro" id="IPR001245">
    <property type="entry name" value="Ser-Thr/Tyr_kinase_cat_dom"/>
</dbReference>
<dbReference type="InterPro" id="IPR001680">
    <property type="entry name" value="WD40_rpt"/>
</dbReference>
<dbReference type="InterPro" id="IPR036322">
    <property type="entry name" value="WD40_repeat_dom_sf"/>
</dbReference>
<dbReference type="GO" id="GO:0004672">
    <property type="term" value="F:protein kinase activity"/>
    <property type="evidence" value="ECO:0007669"/>
    <property type="project" value="InterPro"/>
</dbReference>
<dbReference type="AlphaFoldDB" id="A0A8I2Z402"/>
<accession>A0A8I2Z402</accession>
<evidence type="ECO:0000313" key="8">
    <source>
        <dbReference type="Proteomes" id="UP000683000"/>
    </source>
</evidence>
<evidence type="ECO:0000313" key="7">
    <source>
        <dbReference type="EMBL" id="KAG6382177.1"/>
    </source>
</evidence>
<evidence type="ECO:0000256" key="4">
    <source>
        <dbReference type="SAM" id="MobiDB-lite"/>
    </source>
</evidence>
<dbReference type="OrthoDB" id="2654985at2759"/>
<keyword evidence="1 3" id="KW-0853">WD repeat</keyword>
<feature type="transmembrane region" description="Helical" evidence="5">
    <location>
        <begin position="452"/>
        <end position="475"/>
    </location>
</feature>
<dbReference type="SMART" id="SM00320">
    <property type="entry name" value="WD40"/>
    <property type="match status" value="7"/>
</dbReference>
<evidence type="ECO:0000256" key="3">
    <source>
        <dbReference type="PROSITE-ProRule" id="PRU00221"/>
    </source>
</evidence>
<dbReference type="Pfam" id="PF07714">
    <property type="entry name" value="PK_Tyr_Ser-Thr"/>
    <property type="match status" value="1"/>
</dbReference>
<dbReference type="Gene3D" id="2.130.10.10">
    <property type="entry name" value="YVTN repeat-like/Quinoprotein amine dehydrogenase"/>
    <property type="match status" value="2"/>
</dbReference>
<feature type="repeat" description="WD" evidence="3">
    <location>
        <begin position="20"/>
        <end position="61"/>
    </location>
</feature>
<sequence>MSRIMPRRSYNNSARPHLAIHAHDKVIRRLVYLQDGRHVVTGSDDGAVRIWNVENGEQHGSSMEHNSEISGLAVTREGAKIVSGADNGSIKIWEVEPHEIVHEWTHPENYPIVAISPDDRLVAVGGRKVFLYSMDGMQLVNHSIDVGRTVWSMSFSPASDKLACGTDDDIRVYEVASGTLLLGPLESKRDVIGCVLWSLDGNKLFSCSDETIRCWSPNSGEPIGQPWVGHAGSINAISLSPSGSVLASASWDETVCFWDTTSGLPIGQHLRHFEGVTAVCFSPSGESVASGSWDGMMYLWRVSGSDPIENQEGQTIPGSSLSRSTGYKGLQSDSDPLYLSAPARAIALNALSIIHPTPSPAVERASQSSRPSESQPSPDLTPYIVRTDNHYLAGGSFGDIYRCRYVGGLEPKEVAVKAFRFRIAMEGDTDDRSVKMLRRELGIWKRLNHINIVPFLGIAYGFGMSGSMSLVSLWMSNDTLHNFLAKHDDSLGVMHRLQFLLDIANGLHYCKMPYYFSSVQ</sequence>
<evidence type="ECO:0000259" key="6">
    <source>
        <dbReference type="PROSITE" id="PS50011"/>
    </source>
</evidence>
<keyword evidence="5" id="KW-0472">Membrane</keyword>
<dbReference type="SUPFAM" id="SSF50978">
    <property type="entry name" value="WD40 repeat-like"/>
    <property type="match status" value="1"/>
</dbReference>
<dbReference type="PROSITE" id="PS50011">
    <property type="entry name" value="PROTEIN_KINASE_DOM"/>
    <property type="match status" value="1"/>
</dbReference>
<dbReference type="InterPro" id="IPR019775">
    <property type="entry name" value="WD40_repeat_CS"/>
</dbReference>
<organism evidence="7 8">
    <name type="scientific">Boletus reticuloceps</name>
    <dbReference type="NCBI Taxonomy" id="495285"/>
    <lineage>
        <taxon>Eukaryota</taxon>
        <taxon>Fungi</taxon>
        <taxon>Dikarya</taxon>
        <taxon>Basidiomycota</taxon>
        <taxon>Agaricomycotina</taxon>
        <taxon>Agaricomycetes</taxon>
        <taxon>Agaricomycetidae</taxon>
        <taxon>Boletales</taxon>
        <taxon>Boletineae</taxon>
        <taxon>Boletaceae</taxon>
        <taxon>Boletoideae</taxon>
        <taxon>Boletus</taxon>
    </lineage>
</organism>
<comment type="caution">
    <text evidence="7">The sequence shown here is derived from an EMBL/GenBank/DDBJ whole genome shotgun (WGS) entry which is preliminary data.</text>
</comment>
<keyword evidence="2" id="KW-0677">Repeat</keyword>
<dbReference type="PROSITE" id="PS50082">
    <property type="entry name" value="WD_REPEATS_2"/>
    <property type="match status" value="4"/>
</dbReference>